<feature type="compositionally biased region" description="Pro residues" evidence="1">
    <location>
        <begin position="84"/>
        <end position="106"/>
    </location>
</feature>
<organism evidence="2 3">
    <name type="scientific">Caballeronia cordobensis</name>
    <name type="common">Burkholderia cordobensis</name>
    <dbReference type="NCBI Taxonomy" id="1353886"/>
    <lineage>
        <taxon>Bacteria</taxon>
        <taxon>Pseudomonadati</taxon>
        <taxon>Pseudomonadota</taxon>
        <taxon>Betaproteobacteria</taxon>
        <taxon>Burkholderiales</taxon>
        <taxon>Burkholderiaceae</taxon>
        <taxon>Caballeronia</taxon>
    </lineage>
</organism>
<gene>
    <name evidence="2" type="ORF">AWB70_02067</name>
</gene>
<evidence type="ECO:0000313" key="2">
    <source>
        <dbReference type="EMBL" id="SAL31929.1"/>
    </source>
</evidence>
<reference evidence="3" key="1">
    <citation type="submission" date="2016-01" db="EMBL/GenBank/DDBJ databases">
        <authorList>
            <person name="Peeters C."/>
        </authorList>
    </citation>
    <scope>NUCLEOTIDE SEQUENCE [LARGE SCALE GENOMIC DNA]</scope>
</reference>
<evidence type="ECO:0000313" key="3">
    <source>
        <dbReference type="Proteomes" id="UP000054740"/>
    </source>
</evidence>
<feature type="region of interest" description="Disordered" evidence="1">
    <location>
        <begin position="77"/>
        <end position="106"/>
    </location>
</feature>
<dbReference type="RefSeq" id="WP_053571811.1">
    <property type="nucleotide sequence ID" value="NZ_FCNY02000004.1"/>
</dbReference>
<dbReference type="EMBL" id="FCNY02000004">
    <property type="protein sequence ID" value="SAL31929.1"/>
    <property type="molecule type" value="Genomic_DNA"/>
</dbReference>
<keyword evidence="3" id="KW-1185">Reference proteome</keyword>
<evidence type="ECO:0000256" key="1">
    <source>
        <dbReference type="SAM" id="MobiDB-lite"/>
    </source>
</evidence>
<accession>A0A158GJZ4</accession>
<sequence>MNRLDVRTLKVSRPLLALLVATLGLIVYAYFHGAADEAPELPAAVSRKPAAAASPNPASAASAVATANAAPPTAVDIFPAQNWQPPPPPPPPPPPKPLKPPPPPEPPPLPFVVRSLWLDQRGVLYVLLSGAGREFSLCANCDRKGFLKKGDVMLNAYQIEDIDRKQVQLTYLPLKRRQVLALGELK</sequence>
<dbReference type="AlphaFoldDB" id="A0A158GJZ4"/>
<dbReference type="Proteomes" id="UP000054740">
    <property type="component" value="Unassembled WGS sequence"/>
</dbReference>
<protein>
    <submittedName>
        <fullName evidence="2">Uncharacterized protein</fullName>
    </submittedName>
</protein>
<proteinExistence type="predicted"/>
<name>A0A158GJZ4_CABCO</name>